<evidence type="ECO:0000256" key="2">
    <source>
        <dbReference type="ARBA" id="ARBA00022448"/>
    </source>
</evidence>
<dbReference type="Pfam" id="PF07715">
    <property type="entry name" value="Plug"/>
    <property type="match status" value="1"/>
</dbReference>
<comment type="similarity">
    <text evidence="10 11">Belongs to the TonB-dependent receptor family.</text>
</comment>
<keyword evidence="4 10" id="KW-0812">Transmembrane</keyword>
<evidence type="ECO:0000256" key="3">
    <source>
        <dbReference type="ARBA" id="ARBA00022452"/>
    </source>
</evidence>
<evidence type="ECO:0000259" key="13">
    <source>
        <dbReference type="Pfam" id="PF00593"/>
    </source>
</evidence>
<dbReference type="Pfam" id="PF00593">
    <property type="entry name" value="TonB_dep_Rec_b-barrel"/>
    <property type="match status" value="1"/>
</dbReference>
<keyword evidence="8 15" id="KW-0675">Receptor</keyword>
<evidence type="ECO:0000256" key="10">
    <source>
        <dbReference type="PROSITE-ProRule" id="PRU01360"/>
    </source>
</evidence>
<keyword evidence="16" id="KW-1185">Reference proteome</keyword>
<dbReference type="InterPro" id="IPR037066">
    <property type="entry name" value="Plug_dom_sf"/>
</dbReference>
<dbReference type="Proteomes" id="UP001301140">
    <property type="component" value="Unassembled WGS sequence"/>
</dbReference>
<evidence type="ECO:0000256" key="4">
    <source>
        <dbReference type="ARBA" id="ARBA00022692"/>
    </source>
</evidence>
<dbReference type="GO" id="GO:0015344">
    <property type="term" value="F:siderophore uptake transmembrane transporter activity"/>
    <property type="evidence" value="ECO:0007669"/>
    <property type="project" value="TreeGrafter"/>
</dbReference>
<dbReference type="CDD" id="cd01347">
    <property type="entry name" value="ligand_gated_channel"/>
    <property type="match status" value="1"/>
</dbReference>
<accession>A0AAP4D747</accession>
<evidence type="ECO:0000256" key="11">
    <source>
        <dbReference type="RuleBase" id="RU003357"/>
    </source>
</evidence>
<evidence type="ECO:0000256" key="8">
    <source>
        <dbReference type="ARBA" id="ARBA00023170"/>
    </source>
</evidence>
<sequence length="642" mass="69605">MIDPSVARARAMRRPRLSVLLAAASPLVLAAGAQAQDGTALPELVVTATRIPTPAREVASSVSVVTAEEIERRQLRTLPDVLRELPGLNMVQGGGAGGQASLFLRGTNSNHTKVLIDGIDASDPSTPTGAFDFAHLLTADIERVEVLRGPQSGLYGSDAIGGVVNIVTKKGKGPLEVHGGLEAGSFETFNQQAGFSGSKGRFSYAADLAHFRSADIPVTPKDLVPPGGDRTGNDYENTTFSGRFGADLTDTLSLGLVTRYTDAELQFTGDDLSVFPSVPASEQSETRIRQLFTRASATHIALGGDLEQTLGLAFTGHERRDRPAEGGESETKGDRVRLDWQADYRVIEGQILTFGAEVQREQIDDSPISAETNSQAGFVQLQSSFDDRFFNTASLRYDHNSRFGSEVTWRIAPAVLFKETGTKLKGSVGTAYKAPTLNQLFVSFPSFNFFSNPDLNPEKSFGWEVGIEQELLDERLRMGVTYFRNDIEDLINSTPDFTSLENVNRATTEGVETFVAVAPHETVDIKAHYTYTKATDDETGDELLRRPTHKAGLTGQWRPLDGLSLDAEAIYVGAWVDANRSFTVPRLDAESYTVVNVAASYAVTEEVTVFGRVTNLLDENYENPVGFEGTGIGAFAGVRLRF</sequence>
<dbReference type="PROSITE" id="PS52016">
    <property type="entry name" value="TONB_DEPENDENT_REC_3"/>
    <property type="match status" value="1"/>
</dbReference>
<name>A0AAP4D747_9PROT</name>
<proteinExistence type="inferred from homology"/>
<feature type="signal peptide" evidence="12">
    <location>
        <begin position="1"/>
        <end position="35"/>
    </location>
</feature>
<evidence type="ECO:0000256" key="12">
    <source>
        <dbReference type="SAM" id="SignalP"/>
    </source>
</evidence>
<keyword evidence="9 10" id="KW-0998">Cell outer membrane</keyword>
<dbReference type="Gene3D" id="2.40.170.20">
    <property type="entry name" value="TonB-dependent receptor, beta-barrel domain"/>
    <property type="match status" value="1"/>
</dbReference>
<comment type="subcellular location">
    <subcellularLocation>
        <location evidence="1 10">Cell outer membrane</location>
        <topology evidence="1 10">Multi-pass membrane protein</topology>
    </subcellularLocation>
</comment>
<dbReference type="Gene3D" id="2.170.130.10">
    <property type="entry name" value="TonB-dependent receptor, plug domain"/>
    <property type="match status" value="1"/>
</dbReference>
<keyword evidence="6 11" id="KW-0798">TonB box</keyword>
<dbReference type="GO" id="GO:0009279">
    <property type="term" value="C:cell outer membrane"/>
    <property type="evidence" value="ECO:0007669"/>
    <property type="project" value="UniProtKB-SubCell"/>
</dbReference>
<dbReference type="InterPro" id="IPR036942">
    <property type="entry name" value="Beta-barrel_TonB_sf"/>
</dbReference>
<feature type="domain" description="TonB-dependent receptor plug" evidence="14">
    <location>
        <begin position="55"/>
        <end position="163"/>
    </location>
</feature>
<dbReference type="InterPro" id="IPR012910">
    <property type="entry name" value="Plug_dom"/>
</dbReference>
<evidence type="ECO:0000313" key="15">
    <source>
        <dbReference type="EMBL" id="MDF1587006.1"/>
    </source>
</evidence>
<dbReference type="PANTHER" id="PTHR30069">
    <property type="entry name" value="TONB-DEPENDENT OUTER MEMBRANE RECEPTOR"/>
    <property type="match status" value="1"/>
</dbReference>
<reference evidence="15 16" key="1">
    <citation type="submission" date="2023-03" db="EMBL/GenBank/DDBJ databases">
        <title>YIM 152171 draft genome.</title>
        <authorList>
            <person name="Yang Z."/>
        </authorList>
    </citation>
    <scope>NUCLEOTIDE SEQUENCE [LARGE SCALE GENOMIC DNA]</scope>
    <source>
        <strain evidence="15 16">YIM 152171</strain>
    </source>
</reference>
<comment type="caution">
    <text evidence="15">The sequence shown here is derived from an EMBL/GenBank/DDBJ whole genome shotgun (WGS) entry which is preliminary data.</text>
</comment>
<dbReference type="InterPro" id="IPR039426">
    <property type="entry name" value="TonB-dep_rcpt-like"/>
</dbReference>
<evidence type="ECO:0000256" key="7">
    <source>
        <dbReference type="ARBA" id="ARBA00023136"/>
    </source>
</evidence>
<dbReference type="EMBL" id="JARGEQ010000104">
    <property type="protein sequence ID" value="MDF1587006.1"/>
    <property type="molecule type" value="Genomic_DNA"/>
</dbReference>
<dbReference type="SUPFAM" id="SSF56935">
    <property type="entry name" value="Porins"/>
    <property type="match status" value="1"/>
</dbReference>
<evidence type="ECO:0000256" key="6">
    <source>
        <dbReference type="ARBA" id="ARBA00023077"/>
    </source>
</evidence>
<organism evidence="15 16">
    <name type="scientific">Marinimicrococcus flavescens</name>
    <dbReference type="NCBI Taxonomy" id="3031815"/>
    <lineage>
        <taxon>Bacteria</taxon>
        <taxon>Pseudomonadati</taxon>
        <taxon>Pseudomonadota</taxon>
        <taxon>Alphaproteobacteria</taxon>
        <taxon>Geminicoccales</taxon>
        <taxon>Geminicoccaceae</taxon>
        <taxon>Marinimicrococcus</taxon>
    </lineage>
</organism>
<evidence type="ECO:0000256" key="1">
    <source>
        <dbReference type="ARBA" id="ARBA00004571"/>
    </source>
</evidence>
<evidence type="ECO:0000313" key="16">
    <source>
        <dbReference type="Proteomes" id="UP001301140"/>
    </source>
</evidence>
<protein>
    <submittedName>
        <fullName evidence="15">TonB-dependent receptor</fullName>
    </submittedName>
</protein>
<keyword evidence="7 10" id="KW-0472">Membrane</keyword>
<keyword evidence="3 10" id="KW-1134">Transmembrane beta strand</keyword>
<dbReference type="GO" id="GO:0044718">
    <property type="term" value="P:siderophore transmembrane transport"/>
    <property type="evidence" value="ECO:0007669"/>
    <property type="project" value="TreeGrafter"/>
</dbReference>
<gene>
    <name evidence="15" type="ORF">PZ740_11515</name>
</gene>
<evidence type="ECO:0000259" key="14">
    <source>
        <dbReference type="Pfam" id="PF07715"/>
    </source>
</evidence>
<evidence type="ECO:0000256" key="5">
    <source>
        <dbReference type="ARBA" id="ARBA00022729"/>
    </source>
</evidence>
<feature type="chain" id="PRO_5043022014" evidence="12">
    <location>
        <begin position="36"/>
        <end position="642"/>
    </location>
</feature>
<feature type="domain" description="TonB-dependent receptor-like beta-barrel" evidence="13">
    <location>
        <begin position="190"/>
        <end position="616"/>
    </location>
</feature>
<dbReference type="PANTHER" id="PTHR30069:SF29">
    <property type="entry name" value="HEMOGLOBIN AND HEMOGLOBIN-HAPTOGLOBIN-BINDING PROTEIN 1-RELATED"/>
    <property type="match status" value="1"/>
</dbReference>
<dbReference type="AlphaFoldDB" id="A0AAP4D747"/>
<dbReference type="RefSeq" id="WP_327789429.1">
    <property type="nucleotide sequence ID" value="NZ_JARGEQ010000104.1"/>
</dbReference>
<keyword evidence="5 12" id="KW-0732">Signal</keyword>
<keyword evidence="2 10" id="KW-0813">Transport</keyword>
<dbReference type="InterPro" id="IPR000531">
    <property type="entry name" value="Beta-barrel_TonB"/>
</dbReference>
<evidence type="ECO:0000256" key="9">
    <source>
        <dbReference type="ARBA" id="ARBA00023237"/>
    </source>
</evidence>